<keyword evidence="8" id="KW-1185">Reference proteome</keyword>
<dbReference type="GO" id="GO:0016020">
    <property type="term" value="C:membrane"/>
    <property type="evidence" value="ECO:0007669"/>
    <property type="project" value="UniProtKB-SubCell"/>
</dbReference>
<dbReference type="GO" id="GO:0022857">
    <property type="term" value="F:transmembrane transporter activity"/>
    <property type="evidence" value="ECO:0007669"/>
    <property type="project" value="InterPro"/>
</dbReference>
<evidence type="ECO:0000313" key="8">
    <source>
        <dbReference type="Proteomes" id="UP001220324"/>
    </source>
</evidence>
<keyword evidence="2" id="KW-0813">Transport</keyword>
<evidence type="ECO:0000256" key="6">
    <source>
        <dbReference type="SAM" id="Phobius"/>
    </source>
</evidence>
<dbReference type="EMBL" id="JAQIZZ010000001">
    <property type="protein sequence ID" value="KAJ5556481.1"/>
    <property type="molecule type" value="Genomic_DNA"/>
</dbReference>
<evidence type="ECO:0000313" key="7">
    <source>
        <dbReference type="EMBL" id="KAJ5556481.1"/>
    </source>
</evidence>
<feature type="transmembrane region" description="Helical" evidence="6">
    <location>
        <begin position="193"/>
        <end position="214"/>
    </location>
</feature>
<protein>
    <recommendedName>
        <fullName evidence="9">Choline transport protein</fullName>
    </recommendedName>
</protein>
<accession>A0AAD6D630</accession>
<dbReference type="Gene3D" id="1.20.1740.10">
    <property type="entry name" value="Amino acid/polyamine transporter I"/>
    <property type="match status" value="1"/>
</dbReference>
<name>A0AAD6D630_9EURO</name>
<keyword evidence="5 6" id="KW-0472">Membrane</keyword>
<dbReference type="PANTHER" id="PTHR45649:SF14">
    <property type="entry name" value="GABA PERMEASE"/>
    <property type="match status" value="1"/>
</dbReference>
<organism evidence="7 8">
    <name type="scientific">Penicillium frequentans</name>
    <dbReference type="NCBI Taxonomy" id="3151616"/>
    <lineage>
        <taxon>Eukaryota</taxon>
        <taxon>Fungi</taxon>
        <taxon>Dikarya</taxon>
        <taxon>Ascomycota</taxon>
        <taxon>Pezizomycotina</taxon>
        <taxon>Eurotiomycetes</taxon>
        <taxon>Eurotiomycetidae</taxon>
        <taxon>Eurotiales</taxon>
        <taxon>Aspergillaceae</taxon>
        <taxon>Penicillium</taxon>
    </lineage>
</organism>
<dbReference type="InterPro" id="IPR002293">
    <property type="entry name" value="AA/rel_permease1"/>
</dbReference>
<feature type="transmembrane region" description="Helical" evidence="6">
    <location>
        <begin position="220"/>
        <end position="240"/>
    </location>
</feature>
<feature type="transmembrane region" description="Helical" evidence="6">
    <location>
        <begin position="52"/>
        <end position="71"/>
    </location>
</feature>
<dbReference type="PANTHER" id="PTHR45649">
    <property type="entry name" value="AMINO-ACID PERMEASE BAT1"/>
    <property type="match status" value="1"/>
</dbReference>
<dbReference type="AlphaFoldDB" id="A0AAD6D630"/>
<keyword evidence="3 6" id="KW-0812">Transmembrane</keyword>
<evidence type="ECO:0008006" key="9">
    <source>
        <dbReference type="Google" id="ProtNLM"/>
    </source>
</evidence>
<dbReference type="Proteomes" id="UP001220324">
    <property type="component" value="Unassembled WGS sequence"/>
</dbReference>
<comment type="caution">
    <text evidence="7">The sequence shown here is derived from an EMBL/GenBank/DDBJ whole genome shotgun (WGS) entry which is preliminary data.</text>
</comment>
<evidence type="ECO:0000256" key="5">
    <source>
        <dbReference type="ARBA" id="ARBA00023136"/>
    </source>
</evidence>
<feature type="transmembrane region" description="Helical" evidence="6">
    <location>
        <begin position="292"/>
        <end position="312"/>
    </location>
</feature>
<evidence type="ECO:0000256" key="4">
    <source>
        <dbReference type="ARBA" id="ARBA00022989"/>
    </source>
</evidence>
<proteinExistence type="predicted"/>
<evidence type="ECO:0000256" key="2">
    <source>
        <dbReference type="ARBA" id="ARBA00022448"/>
    </source>
</evidence>
<evidence type="ECO:0000256" key="3">
    <source>
        <dbReference type="ARBA" id="ARBA00022692"/>
    </source>
</evidence>
<sequence length="354" mass="39242">MLMSPDFLIHTVIYLHLTAFTAIIITLAVCTKNKNTAEFVFTHFENNTGWESDELAFLIGLLPALFAFFSIDSAAHFSEEIPNQTLAVPRIMVWQALLNSFITIPFIITTLFCMGDPNEILNSKIGTTSPFSQIIYNSTGSAAASVILNSVNTWTALVCGLDLWGAAARIIFSLARDNSLPARFGKIHSKLNVPLDAILVLIPLAMIICLIYIWNSTAFYGIMSCVLAVFQISYGIPIMLKVFRFREFREMEKGPWNMKYFGLAVDAVGLCFSWFITITMCLPTLHPVTAANMNYTILIIGIVFILTTILWFSYAKARRGDLVVEGLEVSGAINRKTDSAGTGKRGSMDVDKAR</sequence>
<dbReference type="Pfam" id="PF13520">
    <property type="entry name" value="AA_permease_2"/>
    <property type="match status" value="1"/>
</dbReference>
<feature type="transmembrane region" description="Helical" evidence="6">
    <location>
        <begin position="91"/>
        <end position="114"/>
    </location>
</feature>
<comment type="subcellular location">
    <subcellularLocation>
        <location evidence="1">Membrane</location>
        <topology evidence="1">Multi-pass membrane protein</topology>
    </subcellularLocation>
</comment>
<feature type="transmembrane region" description="Helical" evidence="6">
    <location>
        <begin position="12"/>
        <end position="31"/>
    </location>
</feature>
<evidence type="ECO:0000256" key="1">
    <source>
        <dbReference type="ARBA" id="ARBA00004141"/>
    </source>
</evidence>
<dbReference type="PIRSF" id="PIRSF006060">
    <property type="entry name" value="AA_transporter"/>
    <property type="match status" value="1"/>
</dbReference>
<reference evidence="7 8" key="1">
    <citation type="journal article" date="2023" name="IMA Fungus">
        <title>Comparative genomic study of the Penicillium genus elucidates a diverse pangenome and 15 lateral gene transfer events.</title>
        <authorList>
            <person name="Petersen C."/>
            <person name="Sorensen T."/>
            <person name="Nielsen M.R."/>
            <person name="Sondergaard T.E."/>
            <person name="Sorensen J.L."/>
            <person name="Fitzpatrick D.A."/>
            <person name="Frisvad J.C."/>
            <person name="Nielsen K.L."/>
        </authorList>
    </citation>
    <scope>NUCLEOTIDE SEQUENCE [LARGE SCALE GENOMIC DNA]</scope>
    <source>
        <strain evidence="7 8">IBT 35679</strain>
    </source>
</reference>
<feature type="transmembrane region" description="Helical" evidence="6">
    <location>
        <begin position="260"/>
        <end position="286"/>
    </location>
</feature>
<keyword evidence="4 6" id="KW-1133">Transmembrane helix</keyword>
<gene>
    <name evidence="7" type="ORF">N7494_000396</name>
</gene>